<gene>
    <name evidence="2" type="ORF">SCUCBS95973_006248</name>
</gene>
<protein>
    <recommendedName>
        <fullName evidence="4">Pheromone</fullName>
    </recommendedName>
</protein>
<feature type="signal peptide" evidence="1">
    <location>
        <begin position="1"/>
        <end position="19"/>
    </location>
</feature>
<name>A0ABP0C414_9PEZI</name>
<keyword evidence="1" id="KW-0732">Signal</keyword>
<comment type="caution">
    <text evidence="2">The sequence shown here is derived from an EMBL/GenBank/DDBJ whole genome shotgun (WGS) entry which is preliminary data.</text>
</comment>
<evidence type="ECO:0000256" key="1">
    <source>
        <dbReference type="SAM" id="SignalP"/>
    </source>
</evidence>
<sequence>MKTAAIFTILAIGATSATAAAVAEADAQFCMWMGQSCWKVKRTAEAFAEAIASTGGPATNGDSPLSRRSHANGGVANNAMRSLDGLATIVASTQANPRSFYSDLLLASHFPAPAEEGGAEKRDAEAEANPEAEAQFCMWMGQSCWKVKRAAEAIVNTIDGFTSVAKRDAEANPQFCMWMGQSCWKRSEDNLEGRCYAPGGSCAAASRDLNAMYNAARQVLDSLPSQ</sequence>
<dbReference type="Proteomes" id="UP001642405">
    <property type="component" value="Unassembled WGS sequence"/>
</dbReference>
<evidence type="ECO:0000313" key="2">
    <source>
        <dbReference type="EMBL" id="CAK7226578.1"/>
    </source>
</evidence>
<proteinExistence type="predicted"/>
<feature type="chain" id="PRO_5045982551" description="Pheromone" evidence="1">
    <location>
        <begin position="20"/>
        <end position="226"/>
    </location>
</feature>
<evidence type="ECO:0000313" key="3">
    <source>
        <dbReference type="Proteomes" id="UP001642405"/>
    </source>
</evidence>
<reference evidence="2 3" key="1">
    <citation type="submission" date="2024-01" db="EMBL/GenBank/DDBJ databases">
        <authorList>
            <person name="Allen C."/>
            <person name="Tagirdzhanova G."/>
        </authorList>
    </citation>
    <scope>NUCLEOTIDE SEQUENCE [LARGE SCALE GENOMIC DNA]</scope>
</reference>
<keyword evidence="3" id="KW-1185">Reference proteome</keyword>
<accession>A0ABP0C414</accession>
<evidence type="ECO:0008006" key="4">
    <source>
        <dbReference type="Google" id="ProtNLM"/>
    </source>
</evidence>
<organism evidence="2 3">
    <name type="scientific">Sporothrix curviconia</name>
    <dbReference type="NCBI Taxonomy" id="1260050"/>
    <lineage>
        <taxon>Eukaryota</taxon>
        <taxon>Fungi</taxon>
        <taxon>Dikarya</taxon>
        <taxon>Ascomycota</taxon>
        <taxon>Pezizomycotina</taxon>
        <taxon>Sordariomycetes</taxon>
        <taxon>Sordariomycetidae</taxon>
        <taxon>Ophiostomatales</taxon>
        <taxon>Ophiostomataceae</taxon>
        <taxon>Sporothrix</taxon>
    </lineage>
</organism>
<dbReference type="EMBL" id="CAWUHB010000036">
    <property type="protein sequence ID" value="CAK7226578.1"/>
    <property type="molecule type" value="Genomic_DNA"/>
</dbReference>